<keyword evidence="3" id="KW-1185">Reference proteome</keyword>
<keyword evidence="1" id="KW-0472">Membrane</keyword>
<reference evidence="2 3" key="1">
    <citation type="submission" date="2021-02" db="EMBL/GenBank/DDBJ databases">
        <title>Variation within the Batrachochytrium salamandrivorans European outbreak.</title>
        <authorList>
            <person name="Kelly M."/>
            <person name="Pasmans F."/>
            <person name="Shea T.P."/>
            <person name="Munoz J.F."/>
            <person name="Carranza S."/>
            <person name="Cuomo C.A."/>
            <person name="Martel A."/>
        </authorList>
    </citation>
    <scope>NUCLEOTIDE SEQUENCE [LARGE SCALE GENOMIC DNA]</scope>
    <source>
        <strain evidence="2 3">AMFP18/2</strain>
    </source>
</reference>
<sequence length="88" mass="9678">MPRPHRFMLHSPVQQRCSRSASPFKTPSRSQVYTFSTSDQVRDVLSSSSSGKLLVVVLALVEVLVSALCSKLLISPKVKVPIKKVIKA</sequence>
<keyword evidence="1" id="KW-1133">Transmembrane helix</keyword>
<gene>
    <name evidence="2" type="ORF">BASA50_010754</name>
</gene>
<evidence type="ECO:0000313" key="3">
    <source>
        <dbReference type="Proteomes" id="UP001648503"/>
    </source>
</evidence>
<comment type="caution">
    <text evidence="2">The sequence shown here is derived from an EMBL/GenBank/DDBJ whole genome shotgun (WGS) entry which is preliminary data.</text>
</comment>
<feature type="transmembrane region" description="Helical" evidence="1">
    <location>
        <begin position="53"/>
        <end position="74"/>
    </location>
</feature>
<protein>
    <submittedName>
        <fullName evidence="2">Uncharacterized protein</fullName>
    </submittedName>
</protein>
<organism evidence="2 3">
    <name type="scientific">Batrachochytrium salamandrivorans</name>
    <dbReference type="NCBI Taxonomy" id="1357716"/>
    <lineage>
        <taxon>Eukaryota</taxon>
        <taxon>Fungi</taxon>
        <taxon>Fungi incertae sedis</taxon>
        <taxon>Chytridiomycota</taxon>
        <taxon>Chytridiomycota incertae sedis</taxon>
        <taxon>Chytridiomycetes</taxon>
        <taxon>Rhizophydiales</taxon>
        <taxon>Rhizophydiales incertae sedis</taxon>
        <taxon>Batrachochytrium</taxon>
    </lineage>
</organism>
<dbReference type="EMBL" id="JAFCIX010000510">
    <property type="protein sequence ID" value="KAH6588388.1"/>
    <property type="molecule type" value="Genomic_DNA"/>
</dbReference>
<keyword evidence="1" id="KW-0812">Transmembrane</keyword>
<dbReference type="Proteomes" id="UP001648503">
    <property type="component" value="Unassembled WGS sequence"/>
</dbReference>
<name>A0ABQ8F0R6_9FUNG</name>
<accession>A0ABQ8F0R6</accession>
<evidence type="ECO:0000256" key="1">
    <source>
        <dbReference type="SAM" id="Phobius"/>
    </source>
</evidence>
<proteinExistence type="predicted"/>
<evidence type="ECO:0000313" key="2">
    <source>
        <dbReference type="EMBL" id="KAH6588388.1"/>
    </source>
</evidence>